<protein>
    <submittedName>
        <fullName evidence="2">Uncharacterized protein</fullName>
    </submittedName>
</protein>
<evidence type="ECO:0000313" key="3">
    <source>
        <dbReference type="Proteomes" id="UP000221763"/>
    </source>
</evidence>
<dbReference type="AlphaFoldDB" id="A0A2G3NQN7"/>
<proteinExistence type="predicted"/>
<gene>
    <name evidence="1" type="ORF">CS009_11540</name>
    <name evidence="2" type="ORF">CS010_09510</name>
</gene>
<reference evidence="3 4" key="1">
    <citation type="submission" date="2017-10" db="EMBL/GenBank/DDBJ databases">
        <title>Whole-genome sequence of three Streptococcus macedonicus strains isolated from Italian cheeses of the Veneto region.</title>
        <authorList>
            <person name="Treu L."/>
            <person name="De Diego-Diaz B."/>
            <person name="Papadimitriou K."/>
            <person name="Tsakalidou E."/>
            <person name="Corich V."/>
            <person name="Giacomini A."/>
        </authorList>
    </citation>
    <scope>NUCLEOTIDE SEQUENCE [LARGE SCALE GENOMIC DNA]</scope>
    <source>
        <strain evidence="1 3">19AS</strain>
        <strain evidence="2 4">27MV</strain>
    </source>
</reference>
<dbReference type="Proteomes" id="UP000222913">
    <property type="component" value="Unassembled WGS sequence"/>
</dbReference>
<organism evidence="2 4">
    <name type="scientific">Streptococcus macedonicus</name>
    <name type="common">Streptococcus gallolyticus macedonicus</name>
    <dbReference type="NCBI Taxonomy" id="59310"/>
    <lineage>
        <taxon>Bacteria</taxon>
        <taxon>Bacillati</taxon>
        <taxon>Bacillota</taxon>
        <taxon>Bacilli</taxon>
        <taxon>Lactobacillales</taxon>
        <taxon>Streptococcaceae</taxon>
        <taxon>Streptococcus</taxon>
    </lineage>
</organism>
<dbReference type="RefSeq" id="WP_012962323.1">
    <property type="nucleotide sequence ID" value="NZ_PEBM01000056.1"/>
</dbReference>
<dbReference type="EMBL" id="PEBM01000056">
    <property type="protein sequence ID" value="PHV55870.1"/>
    <property type="molecule type" value="Genomic_DNA"/>
</dbReference>
<dbReference type="Proteomes" id="UP000221763">
    <property type="component" value="Unassembled WGS sequence"/>
</dbReference>
<evidence type="ECO:0000313" key="2">
    <source>
        <dbReference type="EMBL" id="PHV55870.1"/>
    </source>
</evidence>
<accession>A0A2G3NQN7</accession>
<name>A0A2G3NQN7_STRMC</name>
<evidence type="ECO:0000313" key="4">
    <source>
        <dbReference type="Proteomes" id="UP000222913"/>
    </source>
</evidence>
<dbReference type="EMBL" id="PEBN01000084">
    <property type="protein sequence ID" value="PHV55228.1"/>
    <property type="molecule type" value="Genomic_DNA"/>
</dbReference>
<comment type="caution">
    <text evidence="2">The sequence shown here is derived from an EMBL/GenBank/DDBJ whole genome shotgun (WGS) entry which is preliminary data.</text>
</comment>
<evidence type="ECO:0000313" key="1">
    <source>
        <dbReference type="EMBL" id="PHV55228.1"/>
    </source>
</evidence>
<sequence>MAEMNQNDKKLLAVANQVSELLLAYKYDEAWEAVGELNALLKKEDYSLPEEVLETMRKNVKSYYYQETQVIRQAHRVMSAIGHSLAEVSN</sequence>